<dbReference type="InterPro" id="IPR002657">
    <property type="entry name" value="BilAc:Na_symport/Acr3"/>
</dbReference>
<feature type="domain" description="GAG-pre-integrase" evidence="7">
    <location>
        <begin position="2"/>
        <end position="67"/>
    </location>
</feature>
<feature type="transmembrane region" description="Helical" evidence="5">
    <location>
        <begin position="670"/>
        <end position="696"/>
    </location>
</feature>
<feature type="transmembrane region" description="Helical" evidence="5">
    <location>
        <begin position="547"/>
        <end position="566"/>
    </location>
</feature>
<dbReference type="PANTHER" id="PTHR11439">
    <property type="entry name" value="GAG-POL-RELATED RETROTRANSPOSON"/>
    <property type="match status" value="1"/>
</dbReference>
<dbReference type="Pfam" id="PF13976">
    <property type="entry name" value="gag_pre-integrs"/>
    <property type="match status" value="1"/>
</dbReference>
<protein>
    <recommendedName>
        <fullName evidence="10">Reverse transcriptase Ty1/copia-type domain-containing protein</fullName>
    </recommendedName>
</protein>
<evidence type="ECO:0008006" key="10">
    <source>
        <dbReference type="Google" id="ProtNLM"/>
    </source>
</evidence>
<evidence type="ECO:0000313" key="9">
    <source>
        <dbReference type="Proteomes" id="UP001408789"/>
    </source>
</evidence>
<dbReference type="InterPro" id="IPR013103">
    <property type="entry name" value="RVT_2"/>
</dbReference>
<dbReference type="InterPro" id="IPR025724">
    <property type="entry name" value="GAG-pre-integrase_dom"/>
</dbReference>
<proteinExistence type="predicted"/>
<sequence length="721" mass="81499">MYWISVAKPNSGTACFISKASVDGSDLWHRRLGHVNYKNMNRIVNNGLVKGLTAKHFTCSEHCVPCLKESLENYDSRITEPSKSNDFKSNELSIKHESYGSMPNSQELNKTLDPISSIGNVELDDILPQLNFPTNGRSHEFPLFSDRRVNKYHLLENVIGDESAPVLTRANLLMQTFACILPFCLKRFLPRNKKDDRGIVVKNKARLVVQGYAQEEGIDYDEVFAPVARLEAIIIFLAYAAFKNFQVFQMDVKSAFLYGLLDQEVYVCQPPGFEDPHHPNKVCKLMKALYGLKQAPRTWYETLSNYLLENGYRRGAIDKTLFIKKVGEEMLIVQIYVDDIIFGSSNSALCKEFEDFMQAKFEMSSMGEVSFFLGLQVKQTDSSIFLNQSKYIQDMLKRFDMQSTSSTKSPISTSHKLTSNCYGKPMDEHLYREMIGSLMFLTTSRPDIMFKGQPKLGLWYPKNSEFIFKAFTNSDYGGFNLDKKSTLGGCQFLGERLVSWQCKKQTCVSTSTVEAEYIAASSCCGQVLWIQNQMLDYGITFMETPSLLTTTLFILVIVAVASLVSPPRLHRIYLRKNTDFATSLHPKPIPNPRTVTTDMNSNWKEKTDFELCETFTIIYRDSSAIFIKLGVFLARSFGVAPMFYAGSVLMACVSGAKMSSYASFLSKGDVALSILLICSSAIASLLVTPILTWLLFGSVVPVNAITMSYWNWVEVFSFYEL</sequence>
<feature type="domain" description="Reverse transcriptase Ty1/copia-type" evidence="6">
    <location>
        <begin position="192"/>
        <end position="411"/>
    </location>
</feature>
<dbReference type="Gene3D" id="1.20.1530.20">
    <property type="match status" value="1"/>
</dbReference>
<keyword evidence="9" id="KW-1185">Reference proteome</keyword>
<organism evidence="8 9">
    <name type="scientific">Deinandra increscens subsp. villosa</name>
    <dbReference type="NCBI Taxonomy" id="3103831"/>
    <lineage>
        <taxon>Eukaryota</taxon>
        <taxon>Viridiplantae</taxon>
        <taxon>Streptophyta</taxon>
        <taxon>Embryophyta</taxon>
        <taxon>Tracheophyta</taxon>
        <taxon>Spermatophyta</taxon>
        <taxon>Magnoliopsida</taxon>
        <taxon>eudicotyledons</taxon>
        <taxon>Gunneridae</taxon>
        <taxon>Pentapetalae</taxon>
        <taxon>asterids</taxon>
        <taxon>campanulids</taxon>
        <taxon>Asterales</taxon>
        <taxon>Asteraceae</taxon>
        <taxon>Asteroideae</taxon>
        <taxon>Heliantheae alliance</taxon>
        <taxon>Madieae</taxon>
        <taxon>Madiinae</taxon>
        <taxon>Deinandra</taxon>
    </lineage>
</organism>
<dbReference type="SUPFAM" id="SSF56672">
    <property type="entry name" value="DNA/RNA polymerases"/>
    <property type="match status" value="1"/>
</dbReference>
<dbReference type="Proteomes" id="UP001408789">
    <property type="component" value="Unassembled WGS sequence"/>
</dbReference>
<comment type="caution">
    <text evidence="8">The sequence shown here is derived from an EMBL/GenBank/DDBJ whole genome shotgun (WGS) entry which is preliminary data.</text>
</comment>
<accession>A0AAP0H4D2</accession>
<dbReference type="CDD" id="cd09272">
    <property type="entry name" value="RNase_HI_RT_Ty1"/>
    <property type="match status" value="1"/>
</dbReference>
<gene>
    <name evidence="8" type="ORF">SSX86_008266</name>
</gene>
<evidence type="ECO:0000259" key="6">
    <source>
        <dbReference type="Pfam" id="PF07727"/>
    </source>
</evidence>
<evidence type="ECO:0000256" key="4">
    <source>
        <dbReference type="ARBA" id="ARBA00023136"/>
    </source>
</evidence>
<evidence type="ECO:0000256" key="1">
    <source>
        <dbReference type="ARBA" id="ARBA00004141"/>
    </source>
</evidence>
<keyword evidence="2 5" id="KW-0812">Transmembrane</keyword>
<dbReference type="InterPro" id="IPR043502">
    <property type="entry name" value="DNA/RNA_pol_sf"/>
</dbReference>
<dbReference type="EMBL" id="JBCNJP010000010">
    <property type="protein sequence ID" value="KAK9071836.1"/>
    <property type="molecule type" value="Genomic_DNA"/>
</dbReference>
<name>A0AAP0H4D2_9ASTR</name>
<dbReference type="AlphaFoldDB" id="A0AAP0H4D2"/>
<dbReference type="GO" id="GO:0016020">
    <property type="term" value="C:membrane"/>
    <property type="evidence" value="ECO:0007669"/>
    <property type="project" value="UniProtKB-SubCell"/>
</dbReference>
<feature type="transmembrane region" description="Helical" evidence="5">
    <location>
        <begin position="625"/>
        <end position="650"/>
    </location>
</feature>
<dbReference type="Pfam" id="PF01758">
    <property type="entry name" value="SBF"/>
    <property type="match status" value="1"/>
</dbReference>
<evidence type="ECO:0000256" key="3">
    <source>
        <dbReference type="ARBA" id="ARBA00022989"/>
    </source>
</evidence>
<keyword evidence="4 5" id="KW-0472">Membrane</keyword>
<evidence type="ECO:0000256" key="5">
    <source>
        <dbReference type="SAM" id="Phobius"/>
    </source>
</evidence>
<dbReference type="PANTHER" id="PTHR11439:SF495">
    <property type="entry name" value="REVERSE TRANSCRIPTASE, RNA-DEPENDENT DNA POLYMERASE-RELATED"/>
    <property type="match status" value="1"/>
</dbReference>
<evidence type="ECO:0000256" key="2">
    <source>
        <dbReference type="ARBA" id="ARBA00022692"/>
    </source>
</evidence>
<reference evidence="8 9" key="1">
    <citation type="submission" date="2024-04" db="EMBL/GenBank/DDBJ databases">
        <title>The reference genome of an endangered Asteraceae, Deinandra increscens subsp. villosa, native to the Central Coast of California.</title>
        <authorList>
            <person name="Guilliams M."/>
            <person name="Hasenstab-Lehman K."/>
            <person name="Meyer R."/>
            <person name="Mcevoy S."/>
        </authorList>
    </citation>
    <scope>NUCLEOTIDE SEQUENCE [LARGE SCALE GENOMIC DNA]</scope>
    <source>
        <tissue evidence="8">Leaf</tissue>
    </source>
</reference>
<keyword evidence="3 5" id="KW-1133">Transmembrane helix</keyword>
<dbReference type="Pfam" id="PF07727">
    <property type="entry name" value="RVT_2"/>
    <property type="match status" value="1"/>
</dbReference>
<evidence type="ECO:0000259" key="7">
    <source>
        <dbReference type="Pfam" id="PF13976"/>
    </source>
</evidence>
<evidence type="ECO:0000313" key="8">
    <source>
        <dbReference type="EMBL" id="KAK9071836.1"/>
    </source>
</evidence>
<comment type="subcellular location">
    <subcellularLocation>
        <location evidence="1">Membrane</location>
        <topology evidence="1">Multi-pass membrane protein</topology>
    </subcellularLocation>
</comment>
<dbReference type="InterPro" id="IPR038770">
    <property type="entry name" value="Na+/solute_symporter_sf"/>
</dbReference>